<name>W4GZC9_APHAT</name>
<evidence type="ECO:0000313" key="1">
    <source>
        <dbReference type="EMBL" id="ETV84283.1"/>
    </source>
</evidence>
<dbReference type="GeneID" id="20805532"/>
<accession>W4GZC9</accession>
<proteinExistence type="predicted"/>
<dbReference type="RefSeq" id="XP_009825975.1">
    <property type="nucleotide sequence ID" value="XM_009827673.1"/>
</dbReference>
<dbReference type="VEuPathDB" id="FungiDB:H257_03536"/>
<dbReference type="AlphaFoldDB" id="W4GZC9"/>
<dbReference type="EMBL" id="KI913119">
    <property type="protein sequence ID" value="ETV84283.1"/>
    <property type="molecule type" value="Genomic_DNA"/>
</dbReference>
<gene>
    <name evidence="1" type="ORF">H257_03536</name>
</gene>
<sequence length="57" mass="6427">MRLIWKRAAVNLNDKLDPCSDVSPRIKRQIALLKQNGDHPISEGKAPLTLDGKLYLD</sequence>
<protein>
    <submittedName>
        <fullName evidence="1">Uncharacterized protein</fullName>
    </submittedName>
</protein>
<reference evidence="1" key="1">
    <citation type="submission" date="2013-12" db="EMBL/GenBank/DDBJ databases">
        <title>The Genome Sequence of Aphanomyces astaci APO3.</title>
        <authorList>
            <consortium name="The Broad Institute Genomics Platform"/>
            <person name="Russ C."/>
            <person name="Tyler B."/>
            <person name="van West P."/>
            <person name="Dieguez-Uribeondo J."/>
            <person name="Young S.K."/>
            <person name="Zeng Q."/>
            <person name="Gargeya S."/>
            <person name="Fitzgerald M."/>
            <person name="Abouelleil A."/>
            <person name="Alvarado L."/>
            <person name="Chapman S.B."/>
            <person name="Gainer-Dewar J."/>
            <person name="Goldberg J."/>
            <person name="Griggs A."/>
            <person name="Gujja S."/>
            <person name="Hansen M."/>
            <person name="Howarth C."/>
            <person name="Imamovic A."/>
            <person name="Ireland A."/>
            <person name="Larimer J."/>
            <person name="McCowan C."/>
            <person name="Murphy C."/>
            <person name="Pearson M."/>
            <person name="Poon T.W."/>
            <person name="Priest M."/>
            <person name="Roberts A."/>
            <person name="Saif S."/>
            <person name="Shea T."/>
            <person name="Sykes S."/>
            <person name="Wortman J."/>
            <person name="Nusbaum C."/>
            <person name="Birren B."/>
        </authorList>
    </citation>
    <scope>NUCLEOTIDE SEQUENCE [LARGE SCALE GENOMIC DNA]</scope>
    <source>
        <strain evidence="1">APO3</strain>
    </source>
</reference>
<organism evidence="1">
    <name type="scientific">Aphanomyces astaci</name>
    <name type="common">Crayfish plague agent</name>
    <dbReference type="NCBI Taxonomy" id="112090"/>
    <lineage>
        <taxon>Eukaryota</taxon>
        <taxon>Sar</taxon>
        <taxon>Stramenopiles</taxon>
        <taxon>Oomycota</taxon>
        <taxon>Saprolegniomycetes</taxon>
        <taxon>Saprolegniales</taxon>
        <taxon>Verrucalvaceae</taxon>
        <taxon>Aphanomyces</taxon>
    </lineage>
</organism>